<dbReference type="Proteomes" id="UP000297900">
    <property type="component" value="Unassembled WGS sequence"/>
</dbReference>
<dbReference type="InterPro" id="IPR029044">
    <property type="entry name" value="Nucleotide-diphossugar_trans"/>
</dbReference>
<evidence type="ECO:0000256" key="1">
    <source>
        <dbReference type="PROSITE-ProRule" id="PRU00703"/>
    </source>
</evidence>
<dbReference type="SUPFAM" id="SSF53448">
    <property type="entry name" value="Nucleotide-diphospho-sugar transferases"/>
    <property type="match status" value="1"/>
</dbReference>
<name>A0A4Y8M411_9BACL</name>
<organism evidence="3 4">
    <name type="scientific">Cohnella luojiensis</name>
    <dbReference type="NCBI Taxonomy" id="652876"/>
    <lineage>
        <taxon>Bacteria</taxon>
        <taxon>Bacillati</taxon>
        <taxon>Bacillota</taxon>
        <taxon>Bacilli</taxon>
        <taxon>Bacillales</taxon>
        <taxon>Paenibacillaceae</taxon>
        <taxon>Cohnella</taxon>
    </lineage>
</organism>
<dbReference type="Pfam" id="PF00483">
    <property type="entry name" value="NTP_transferase"/>
    <property type="match status" value="1"/>
</dbReference>
<comment type="caution">
    <text evidence="3">The sequence shown here is derived from an EMBL/GenBank/DDBJ whole genome shotgun (WGS) entry which is preliminary data.</text>
</comment>
<dbReference type="Gene3D" id="3.90.550.10">
    <property type="entry name" value="Spore Coat Polysaccharide Biosynthesis Protein SpsA, Chain A"/>
    <property type="match status" value="1"/>
</dbReference>
<dbReference type="EMBL" id="SOMN01000005">
    <property type="protein sequence ID" value="TFE29042.1"/>
    <property type="molecule type" value="Genomic_DNA"/>
</dbReference>
<dbReference type="PROSITE" id="PS51371">
    <property type="entry name" value="CBS"/>
    <property type="match status" value="1"/>
</dbReference>
<dbReference type="CDD" id="cd06426">
    <property type="entry name" value="NTP_transferase_like_2"/>
    <property type="match status" value="1"/>
</dbReference>
<evidence type="ECO:0000313" key="3">
    <source>
        <dbReference type="EMBL" id="TFE29042.1"/>
    </source>
</evidence>
<dbReference type="SUPFAM" id="SSF54631">
    <property type="entry name" value="CBS-domain pair"/>
    <property type="match status" value="1"/>
</dbReference>
<dbReference type="InterPro" id="IPR046342">
    <property type="entry name" value="CBS_dom_sf"/>
</dbReference>
<proteinExistence type="predicted"/>
<reference evidence="3 4" key="1">
    <citation type="submission" date="2019-03" db="EMBL/GenBank/DDBJ databases">
        <title>Cohnella endophytica sp. nov., a novel endophytic bacterium isolated from bark of Sonneratia apetala.</title>
        <authorList>
            <person name="Tuo L."/>
        </authorList>
    </citation>
    <scope>NUCLEOTIDE SEQUENCE [LARGE SCALE GENOMIC DNA]</scope>
    <source>
        <strain evidence="3 4">CCTCC AB 208254</strain>
    </source>
</reference>
<sequence>MKKVEDVFISQETTILEALQIIDRGSVQIALVVDGERRLIGTVTDGDVRRGILRGVGLDSPVSQVMNREPRTAKTDMDRDMILSVMQYLNLRQFPVLDESGRVVRLELIDELLQRNSRDNWVVLMAGGLGTRLGELTKDLPKPLLKVGTKPILEVILESFIANGFHRFYLSVNYKGEMLKDYFGDGSRWGVEIRYIHEDKRLGTAGALSLIPGIPGQPLIVMNGDLLTRVNFRQLVDFHSDSKAKATMCVREYEIQIPYGVVQVDNNKLRKIEEKPMQKFFINGGIYVLDPEVLHMIPQDTYFDMPSLFEAIIQKELHTSVFPIREYWIDIGRMDDFERANVEVYQEGFL</sequence>
<dbReference type="CDD" id="cd04607">
    <property type="entry name" value="CBS_pair_NTP_transferase_assoc"/>
    <property type="match status" value="1"/>
</dbReference>
<feature type="domain" description="CBS" evidence="2">
    <location>
        <begin position="1"/>
        <end position="60"/>
    </location>
</feature>
<dbReference type="PANTHER" id="PTHR22572">
    <property type="entry name" value="SUGAR-1-PHOSPHATE GUANYL TRANSFERASE"/>
    <property type="match status" value="1"/>
</dbReference>
<dbReference type="Gene3D" id="3.10.580.10">
    <property type="entry name" value="CBS-domain"/>
    <property type="match status" value="1"/>
</dbReference>
<accession>A0A4Y8M411</accession>
<dbReference type="InterPro" id="IPR000644">
    <property type="entry name" value="CBS_dom"/>
</dbReference>
<dbReference type="AlphaFoldDB" id="A0A4Y8M411"/>
<dbReference type="OrthoDB" id="9801899at2"/>
<dbReference type="Pfam" id="PF00571">
    <property type="entry name" value="CBS"/>
    <property type="match status" value="2"/>
</dbReference>
<dbReference type="InterPro" id="IPR050486">
    <property type="entry name" value="Mannose-1P_guanyltransferase"/>
</dbReference>
<protein>
    <submittedName>
        <fullName evidence="3">CBS domain-containing protein</fullName>
    </submittedName>
</protein>
<keyword evidence="1" id="KW-0129">CBS domain</keyword>
<keyword evidence="4" id="KW-1185">Reference proteome</keyword>
<evidence type="ECO:0000313" key="4">
    <source>
        <dbReference type="Proteomes" id="UP000297900"/>
    </source>
</evidence>
<gene>
    <name evidence="3" type="ORF">E2980_06550</name>
</gene>
<dbReference type="InterPro" id="IPR005835">
    <property type="entry name" value="NTP_transferase_dom"/>
</dbReference>
<evidence type="ECO:0000259" key="2">
    <source>
        <dbReference type="PROSITE" id="PS51371"/>
    </source>
</evidence>
<dbReference type="RefSeq" id="WP_135151341.1">
    <property type="nucleotide sequence ID" value="NZ_SOMN01000005.1"/>
</dbReference>